<reference evidence="1 2" key="1">
    <citation type="submission" date="2024-05" db="EMBL/GenBank/DDBJ databases">
        <authorList>
            <person name="Haq I."/>
            <person name="Ullah Z."/>
            <person name="Ahmad R."/>
            <person name="Li M."/>
            <person name="Tong Y."/>
        </authorList>
    </citation>
    <scope>NUCLEOTIDE SEQUENCE [LARGE SCALE GENOMIC DNA]</scope>
    <source>
        <strain evidence="1 2">16A2E</strain>
        <plasmid evidence="1">unnamed</plasmid>
    </source>
</reference>
<keyword evidence="1" id="KW-0614">Plasmid</keyword>
<name>A0ABU9XLA7_9BACI</name>
<evidence type="ECO:0000313" key="1">
    <source>
        <dbReference type="EMBL" id="MEN2769073.1"/>
    </source>
</evidence>
<sequence>MKRINFYKKVSTELLGCFYCFTLDKIEKQMNVSNMLYENSLIEKVAKERGISLIELRIIGYWIIQKERNLIKDELE</sequence>
<accession>A0ABU9XLA7</accession>
<dbReference type="EMBL" id="JBDIML010000010">
    <property type="protein sequence ID" value="MEN2769073.1"/>
    <property type="molecule type" value="Genomic_DNA"/>
</dbReference>
<protein>
    <submittedName>
        <fullName evidence="1">Uncharacterized protein</fullName>
    </submittedName>
</protein>
<dbReference type="Proteomes" id="UP001444625">
    <property type="component" value="Unassembled WGS sequence"/>
</dbReference>
<gene>
    <name evidence="1" type="ORF">ABC228_18010</name>
</gene>
<evidence type="ECO:0000313" key="2">
    <source>
        <dbReference type="Proteomes" id="UP001444625"/>
    </source>
</evidence>
<dbReference type="RefSeq" id="WP_345826570.1">
    <property type="nucleotide sequence ID" value="NZ_JBDIML010000010.1"/>
</dbReference>
<keyword evidence="2" id="KW-1185">Reference proteome</keyword>
<proteinExistence type="predicted"/>
<geneLocation type="plasmid" evidence="1">
    <name>unnamed</name>
</geneLocation>
<comment type="caution">
    <text evidence="1">The sequence shown here is derived from an EMBL/GenBank/DDBJ whole genome shotgun (WGS) entry which is preliminary data.</text>
</comment>
<organism evidence="1 2">
    <name type="scientific">Ornithinibacillus xuwenensis</name>
    <dbReference type="NCBI Taxonomy" id="3144668"/>
    <lineage>
        <taxon>Bacteria</taxon>
        <taxon>Bacillati</taxon>
        <taxon>Bacillota</taxon>
        <taxon>Bacilli</taxon>
        <taxon>Bacillales</taxon>
        <taxon>Bacillaceae</taxon>
        <taxon>Ornithinibacillus</taxon>
    </lineage>
</organism>